<keyword evidence="4" id="KW-0028">Amino-acid biosynthesis</keyword>
<comment type="subcellular location">
    <subcellularLocation>
        <location evidence="4">Cytoplasm</location>
    </subcellularLocation>
</comment>
<dbReference type="SUPFAM" id="SSF51735">
    <property type="entry name" value="NAD(P)-binding Rossmann-fold domains"/>
    <property type="match status" value="1"/>
</dbReference>
<dbReference type="InterPro" id="IPR008927">
    <property type="entry name" value="6-PGluconate_DH-like_C_sf"/>
</dbReference>
<comment type="catalytic activity">
    <reaction evidence="4">
        <text>L-proline + NAD(+) = (S)-1-pyrroline-5-carboxylate + NADH + 2 H(+)</text>
        <dbReference type="Rhea" id="RHEA:14105"/>
        <dbReference type="ChEBI" id="CHEBI:15378"/>
        <dbReference type="ChEBI" id="CHEBI:17388"/>
        <dbReference type="ChEBI" id="CHEBI:57540"/>
        <dbReference type="ChEBI" id="CHEBI:57945"/>
        <dbReference type="ChEBI" id="CHEBI:60039"/>
        <dbReference type="EC" id="1.5.1.2"/>
    </reaction>
</comment>
<name>A0A0K8MBJ9_9PROT</name>
<feature type="binding site" evidence="6">
    <location>
        <position position="37"/>
    </location>
    <ligand>
        <name>NADP(+)</name>
        <dbReference type="ChEBI" id="CHEBI:58349"/>
    </ligand>
</feature>
<dbReference type="OrthoDB" id="9805754at2"/>
<dbReference type="NCBIfam" id="TIGR00112">
    <property type="entry name" value="proC"/>
    <property type="match status" value="1"/>
</dbReference>
<dbReference type="Pfam" id="PF14748">
    <property type="entry name" value="P5CR_dimer"/>
    <property type="match status" value="1"/>
</dbReference>
<proteinExistence type="inferred from homology"/>
<evidence type="ECO:0000259" key="8">
    <source>
        <dbReference type="Pfam" id="PF14748"/>
    </source>
</evidence>
<dbReference type="UniPathway" id="UPA00098">
    <property type="reaction ID" value="UER00361"/>
</dbReference>
<keyword evidence="4" id="KW-0963">Cytoplasm</keyword>
<dbReference type="GO" id="GO:0055129">
    <property type="term" value="P:L-proline biosynthetic process"/>
    <property type="evidence" value="ECO:0007669"/>
    <property type="project" value="UniProtKB-UniRule"/>
</dbReference>
<dbReference type="PIRSF" id="PIRSF000193">
    <property type="entry name" value="Pyrrol-5-carb_rd"/>
    <property type="match status" value="1"/>
</dbReference>
<keyword evidence="2 4" id="KW-0521">NADP</keyword>
<gene>
    <name evidence="4 9" type="primary">proC</name>
    <name evidence="9" type="ORF">Cva_00526</name>
</gene>
<evidence type="ECO:0000256" key="3">
    <source>
        <dbReference type="ARBA" id="ARBA00023002"/>
    </source>
</evidence>
<comment type="pathway">
    <text evidence="4">Amino-acid biosynthesis; L-proline biosynthesis; L-proline from L-glutamate 5-semialdehyde: step 1/1.</text>
</comment>
<feature type="domain" description="Pyrroline-5-carboxylate reductase catalytic N-terminal" evidence="7">
    <location>
        <begin position="8"/>
        <end position="99"/>
    </location>
</feature>
<dbReference type="PANTHER" id="PTHR11645:SF0">
    <property type="entry name" value="PYRROLINE-5-CARBOXYLATE REDUCTASE 3"/>
    <property type="match status" value="1"/>
</dbReference>
<feature type="binding site" evidence="6">
    <location>
        <begin position="71"/>
        <end position="74"/>
    </location>
    <ligand>
        <name>NADP(+)</name>
        <dbReference type="ChEBI" id="CHEBI:58349"/>
    </ligand>
</feature>
<comment type="similarity">
    <text evidence="1 4">Belongs to the pyrroline-5-carboxylate reductase family.</text>
</comment>
<dbReference type="Proteomes" id="UP000036771">
    <property type="component" value="Unassembled WGS sequence"/>
</dbReference>
<dbReference type="InterPro" id="IPR000304">
    <property type="entry name" value="Pyrroline-COOH_reductase"/>
</dbReference>
<comment type="caution">
    <text evidence="9">The sequence shown here is derived from an EMBL/GenBank/DDBJ whole genome shotgun (WGS) entry which is preliminary data.</text>
</comment>
<sequence length="275" mass="29919">MSFTLKSVALVGCGNMGGALLRGWLRKKFIENIYIITPRQESVSPYLETNNVRWIPHPSQLDEKPECIILAVKPQVLGQILDDYQRFVSNETLFISVAASKTKKFFKTHLGDHVKIARCMPNTPAAVGLGVTLAVADPLLSAQHRLYIKQLMSAVGLVQWFDDEAMIDVGGAVTGCGPAYVFQFIESLSEAALSCGLKLDLENIQNLVQTMVMGSMTYLTHSGKPAAVLRREVTSLHGMTEAALNIIAGAEGLTELLTKGIAAAVQRAQEMSNDK</sequence>
<dbReference type="Gene3D" id="1.10.3730.10">
    <property type="entry name" value="ProC C-terminal domain-like"/>
    <property type="match status" value="1"/>
</dbReference>
<accession>A0A0K8MBJ9</accession>
<dbReference type="InterPro" id="IPR028939">
    <property type="entry name" value="P5C_Rdtase_cat_N"/>
</dbReference>
<dbReference type="EC" id="1.5.1.2" evidence="4 5"/>
<dbReference type="EMBL" id="BBVC01000020">
    <property type="protein sequence ID" value="GAO97886.1"/>
    <property type="molecule type" value="Genomic_DNA"/>
</dbReference>
<dbReference type="STRING" id="1629334.Cva_00526"/>
<reference evidence="9 10" key="1">
    <citation type="submission" date="2015-03" db="EMBL/GenBank/DDBJ databases">
        <title>Caedibacter varicaedens, whole genome shotgun sequence.</title>
        <authorList>
            <person name="Suzuki H."/>
            <person name="Dapper A.L."/>
            <person name="Gibson A.K."/>
            <person name="Jackson C."/>
            <person name="Lee H."/>
            <person name="Pejaver V.R."/>
            <person name="Doak T."/>
            <person name="Lynch M."/>
        </authorList>
    </citation>
    <scope>NUCLEOTIDE SEQUENCE [LARGE SCALE GENOMIC DNA]</scope>
</reference>
<keyword evidence="3 4" id="KW-0560">Oxidoreductase</keyword>
<feature type="domain" description="Pyrroline-5-carboxylate reductase dimerisation" evidence="8">
    <location>
        <begin position="164"/>
        <end position="271"/>
    </location>
</feature>
<evidence type="ECO:0000256" key="1">
    <source>
        <dbReference type="ARBA" id="ARBA00005525"/>
    </source>
</evidence>
<comment type="function">
    <text evidence="4">Catalyzes the reduction of 1-pyrroline-5-carboxylate (PCA) to L-proline.</text>
</comment>
<comment type="catalytic activity">
    <reaction evidence="4">
        <text>L-proline + NADP(+) = (S)-1-pyrroline-5-carboxylate + NADPH + 2 H(+)</text>
        <dbReference type="Rhea" id="RHEA:14109"/>
        <dbReference type="ChEBI" id="CHEBI:15378"/>
        <dbReference type="ChEBI" id="CHEBI:17388"/>
        <dbReference type="ChEBI" id="CHEBI:57783"/>
        <dbReference type="ChEBI" id="CHEBI:58349"/>
        <dbReference type="ChEBI" id="CHEBI:60039"/>
        <dbReference type="EC" id="1.5.1.2"/>
    </reaction>
</comment>
<evidence type="ECO:0000259" key="7">
    <source>
        <dbReference type="Pfam" id="PF03807"/>
    </source>
</evidence>
<dbReference type="GO" id="GO:0005737">
    <property type="term" value="C:cytoplasm"/>
    <property type="evidence" value="ECO:0007669"/>
    <property type="project" value="UniProtKB-SubCell"/>
</dbReference>
<evidence type="ECO:0000256" key="5">
    <source>
        <dbReference type="NCBIfam" id="TIGR00112"/>
    </source>
</evidence>
<dbReference type="HAMAP" id="MF_01925">
    <property type="entry name" value="P5C_reductase"/>
    <property type="match status" value="1"/>
</dbReference>
<dbReference type="GO" id="GO:0004735">
    <property type="term" value="F:pyrroline-5-carboxylate reductase activity"/>
    <property type="evidence" value="ECO:0007669"/>
    <property type="project" value="UniProtKB-UniRule"/>
</dbReference>
<evidence type="ECO:0000256" key="4">
    <source>
        <dbReference type="HAMAP-Rule" id="MF_01925"/>
    </source>
</evidence>
<keyword evidence="10" id="KW-1185">Reference proteome</keyword>
<keyword evidence="4" id="KW-0641">Proline biosynthesis</keyword>
<dbReference type="Pfam" id="PF03807">
    <property type="entry name" value="F420_oxidored"/>
    <property type="match status" value="1"/>
</dbReference>
<evidence type="ECO:0000313" key="9">
    <source>
        <dbReference type="EMBL" id="GAO97886.1"/>
    </source>
</evidence>
<dbReference type="PANTHER" id="PTHR11645">
    <property type="entry name" value="PYRROLINE-5-CARBOXYLATE REDUCTASE"/>
    <property type="match status" value="1"/>
</dbReference>
<organism evidence="9 10">
    <name type="scientific">Caedimonas varicaedens</name>
    <dbReference type="NCBI Taxonomy" id="1629334"/>
    <lineage>
        <taxon>Bacteria</taxon>
        <taxon>Pseudomonadati</taxon>
        <taxon>Pseudomonadota</taxon>
        <taxon>Alphaproteobacteria</taxon>
        <taxon>Holosporales</taxon>
        <taxon>Caedimonadaceae</taxon>
        <taxon>Caedimonas</taxon>
    </lineage>
</organism>
<evidence type="ECO:0000256" key="2">
    <source>
        <dbReference type="ARBA" id="ARBA00022857"/>
    </source>
</evidence>
<evidence type="ECO:0000256" key="6">
    <source>
        <dbReference type="PIRSR" id="PIRSR000193-1"/>
    </source>
</evidence>
<dbReference type="Gene3D" id="3.40.50.720">
    <property type="entry name" value="NAD(P)-binding Rossmann-like Domain"/>
    <property type="match status" value="1"/>
</dbReference>
<evidence type="ECO:0000313" key="10">
    <source>
        <dbReference type="Proteomes" id="UP000036771"/>
    </source>
</evidence>
<dbReference type="InterPro" id="IPR036291">
    <property type="entry name" value="NAD(P)-bd_dom_sf"/>
</dbReference>
<protein>
    <recommendedName>
        <fullName evidence="4 5">Pyrroline-5-carboxylate reductase</fullName>
        <shortName evidence="4">P5C reductase</shortName>
        <shortName evidence="4">P5CR</shortName>
        <ecNumber evidence="4 5">1.5.1.2</ecNumber>
    </recommendedName>
    <alternativeName>
        <fullName evidence="4">PCA reductase</fullName>
    </alternativeName>
</protein>
<dbReference type="SUPFAM" id="SSF48179">
    <property type="entry name" value="6-phosphogluconate dehydrogenase C-terminal domain-like"/>
    <property type="match status" value="1"/>
</dbReference>
<dbReference type="InterPro" id="IPR029036">
    <property type="entry name" value="P5CR_dimer"/>
</dbReference>
<dbReference type="AlphaFoldDB" id="A0A0K8MBJ9"/>